<gene>
    <name evidence="9" type="ORF">g658</name>
</gene>
<feature type="transmembrane region" description="Helical" evidence="7">
    <location>
        <begin position="58"/>
        <end position="77"/>
    </location>
</feature>
<evidence type="ECO:0000256" key="6">
    <source>
        <dbReference type="ARBA" id="ARBA00023136"/>
    </source>
</evidence>
<dbReference type="SUPFAM" id="SSF103473">
    <property type="entry name" value="MFS general substrate transporter"/>
    <property type="match status" value="1"/>
</dbReference>
<evidence type="ECO:0000313" key="9">
    <source>
        <dbReference type="EMBL" id="QFR37056.1"/>
    </source>
</evidence>
<evidence type="ECO:0000256" key="3">
    <source>
        <dbReference type="ARBA" id="ARBA00022448"/>
    </source>
</evidence>
<dbReference type="InterPro" id="IPR036259">
    <property type="entry name" value="MFS_trans_sf"/>
</dbReference>
<dbReference type="InterPro" id="IPR020846">
    <property type="entry name" value="MFS_dom"/>
</dbReference>
<feature type="transmembrane region" description="Helical" evidence="7">
    <location>
        <begin position="428"/>
        <end position="449"/>
    </location>
</feature>
<evidence type="ECO:0000256" key="5">
    <source>
        <dbReference type="ARBA" id="ARBA00022989"/>
    </source>
</evidence>
<reference evidence="9" key="1">
    <citation type="journal article" date="2019" name="Front. Microbiol.">
        <title>An Overview of Genes From Cyberlindnera americana, a Symbiont Yeast Isolated From the Gut of the Bark Beetle Dendroctonus rhizophagus (Curculionidae: Scolytinae), Involved in the Detoxification Process Using Genome and Transcriptome Data.</title>
        <authorList>
            <person name="Soto-Robles L.V."/>
            <person name="Torres-Banda V."/>
            <person name="Rivera-Orduna F.N."/>
            <person name="Curiel-Quesada E."/>
            <person name="Hidalgo-Lara M.E."/>
            <person name="Zuniga G."/>
        </authorList>
    </citation>
    <scope>NUCLEOTIDE SEQUENCE</scope>
    <source>
        <strain evidence="9">ChDrAdgY46</strain>
    </source>
</reference>
<dbReference type="PROSITE" id="PS50850">
    <property type="entry name" value="MFS"/>
    <property type="match status" value="1"/>
</dbReference>
<dbReference type="PANTHER" id="PTHR23514:SF3">
    <property type="entry name" value="BYPASS OF STOP CODON PROTEIN 6"/>
    <property type="match status" value="1"/>
</dbReference>
<comment type="subcellular location">
    <subcellularLocation>
        <location evidence="1">Endomembrane system</location>
        <topology evidence="1">Multi-pass membrane protein</topology>
    </subcellularLocation>
</comment>
<feature type="domain" description="Major facilitator superfamily (MFS) profile" evidence="8">
    <location>
        <begin position="63"/>
        <end position="453"/>
    </location>
</feature>
<dbReference type="Pfam" id="PF07690">
    <property type="entry name" value="MFS_1"/>
    <property type="match status" value="1"/>
</dbReference>
<protein>
    <submittedName>
        <fullName evidence="9">MFS transporter</fullName>
    </submittedName>
</protein>
<sequence>MSKVEEFELQEQLLPTDVESRASPSISGVDTTEISFPYTLTHQGHEIQIDSLNWRESLLLRTQIILCFAIFTVMGLADQTVGTLLPFLVEHYNTTETTVSVVFMLQFFGYSIAALCNDTLHVRFGRRGALVCSTGCLFIPFTIISLTESLPLFIFVYLGYGLGIGVLDSCCNVFLSSVEDNNEIMGLLHGFYGVGSVIAPPFVSLVLKHSGYRTYYFFLSILSGTGMILVYFVFKNENKWKYDYITTKDKSETEEEIGFISLLKDSLIICFCGYLFFYIGAELSIGSWLLTYLRKIKGMEQLQASYIVSWFWIGLTCGRMLLGFVTKRFKNEYRANLWYSFLSWTASLIFMIFSLAYNGDHYDWISKPLVFVMGVFVGPLFPTAAITLLDLLPVHLQVIGSGIANSLGGTGSAVLPFLVGALSRFIGFQYLLVFIDFLILIYCAFWFYLPRAAKRTNYDF</sequence>
<feature type="transmembrane region" description="Helical" evidence="7">
    <location>
        <begin position="213"/>
        <end position="234"/>
    </location>
</feature>
<organism evidence="9">
    <name type="scientific">Cyberlindnera americana</name>
    <dbReference type="NCBI Taxonomy" id="36016"/>
    <lineage>
        <taxon>Eukaryota</taxon>
        <taxon>Fungi</taxon>
        <taxon>Dikarya</taxon>
        <taxon>Ascomycota</taxon>
        <taxon>Saccharomycotina</taxon>
        <taxon>Saccharomycetes</taxon>
        <taxon>Phaffomycetales</taxon>
        <taxon>Phaffomycetaceae</taxon>
        <taxon>Cyberlindnera</taxon>
    </lineage>
</organism>
<feature type="transmembrane region" description="Helical" evidence="7">
    <location>
        <begin position="304"/>
        <end position="325"/>
    </location>
</feature>
<evidence type="ECO:0000256" key="7">
    <source>
        <dbReference type="SAM" id="Phobius"/>
    </source>
</evidence>
<proteinExistence type="inferred from homology"/>
<feature type="transmembrane region" description="Helical" evidence="7">
    <location>
        <begin position="187"/>
        <end position="207"/>
    </location>
</feature>
<keyword evidence="6 7" id="KW-0472">Membrane</keyword>
<dbReference type="GO" id="GO:0022857">
    <property type="term" value="F:transmembrane transporter activity"/>
    <property type="evidence" value="ECO:0007669"/>
    <property type="project" value="InterPro"/>
</dbReference>
<feature type="transmembrane region" description="Helical" evidence="7">
    <location>
        <begin position="403"/>
        <end position="422"/>
    </location>
</feature>
<dbReference type="InterPro" id="IPR051788">
    <property type="entry name" value="MFS_Transporter"/>
</dbReference>
<evidence type="ECO:0000256" key="1">
    <source>
        <dbReference type="ARBA" id="ARBA00004127"/>
    </source>
</evidence>
<feature type="transmembrane region" description="Helical" evidence="7">
    <location>
        <begin position="337"/>
        <end position="357"/>
    </location>
</feature>
<keyword evidence="5 7" id="KW-1133">Transmembrane helix</keyword>
<keyword evidence="4 7" id="KW-0812">Transmembrane</keyword>
<dbReference type="GO" id="GO:0016020">
    <property type="term" value="C:membrane"/>
    <property type="evidence" value="ECO:0007669"/>
    <property type="project" value="TreeGrafter"/>
</dbReference>
<feature type="transmembrane region" description="Helical" evidence="7">
    <location>
        <begin position="152"/>
        <end position="175"/>
    </location>
</feature>
<feature type="transmembrane region" description="Helical" evidence="7">
    <location>
        <begin position="369"/>
        <end position="391"/>
    </location>
</feature>
<dbReference type="AlphaFoldDB" id="A0A5P8N8H4"/>
<dbReference type="InterPro" id="IPR011701">
    <property type="entry name" value="MFS"/>
</dbReference>
<dbReference type="PANTHER" id="PTHR23514">
    <property type="entry name" value="BYPASS OF STOP CODON PROTEIN 6"/>
    <property type="match status" value="1"/>
</dbReference>
<comment type="similarity">
    <text evidence="2">Belongs to the major facilitator superfamily.</text>
</comment>
<keyword evidence="3" id="KW-0813">Transport</keyword>
<evidence type="ECO:0000256" key="2">
    <source>
        <dbReference type="ARBA" id="ARBA00008335"/>
    </source>
</evidence>
<dbReference type="GO" id="GO:0012505">
    <property type="term" value="C:endomembrane system"/>
    <property type="evidence" value="ECO:0007669"/>
    <property type="project" value="UniProtKB-SubCell"/>
</dbReference>
<dbReference type="Gene3D" id="1.20.1250.20">
    <property type="entry name" value="MFS general substrate transporter like domains"/>
    <property type="match status" value="2"/>
</dbReference>
<accession>A0A5P8N8H4</accession>
<dbReference type="EMBL" id="MK890551">
    <property type="protein sequence ID" value="QFR37056.1"/>
    <property type="molecule type" value="Genomic_DNA"/>
</dbReference>
<name>A0A5P8N8H4_9ASCO</name>
<feature type="transmembrane region" description="Helical" evidence="7">
    <location>
        <begin position="267"/>
        <end position="292"/>
    </location>
</feature>
<evidence type="ECO:0000259" key="8">
    <source>
        <dbReference type="PROSITE" id="PS50850"/>
    </source>
</evidence>
<feature type="transmembrane region" description="Helical" evidence="7">
    <location>
        <begin position="97"/>
        <end position="116"/>
    </location>
</feature>
<feature type="transmembrane region" description="Helical" evidence="7">
    <location>
        <begin position="128"/>
        <end position="146"/>
    </location>
</feature>
<evidence type="ECO:0000256" key="4">
    <source>
        <dbReference type="ARBA" id="ARBA00022692"/>
    </source>
</evidence>